<dbReference type="Proteomes" id="UP000326178">
    <property type="component" value="Chromosome"/>
</dbReference>
<dbReference type="InterPro" id="IPR043917">
    <property type="entry name" value="DUF5753"/>
</dbReference>
<dbReference type="Pfam" id="PF19054">
    <property type="entry name" value="DUF5753"/>
    <property type="match status" value="1"/>
</dbReference>
<dbReference type="SMART" id="SM00530">
    <property type="entry name" value="HTH_XRE"/>
    <property type="match status" value="1"/>
</dbReference>
<feature type="region of interest" description="Disordered" evidence="1">
    <location>
        <begin position="1"/>
        <end position="32"/>
    </location>
</feature>
<dbReference type="OrthoDB" id="4308543at2"/>
<dbReference type="RefSeq" id="WP_150487662.1">
    <property type="nucleotide sequence ID" value="NZ_BMUV01000001.1"/>
</dbReference>
<dbReference type="SUPFAM" id="SSF47413">
    <property type="entry name" value="lambda repressor-like DNA-binding domains"/>
    <property type="match status" value="1"/>
</dbReference>
<evidence type="ECO:0000313" key="4">
    <source>
        <dbReference type="Proteomes" id="UP000326178"/>
    </source>
</evidence>
<keyword evidence="4" id="KW-1185">Reference proteome</keyword>
<dbReference type="InterPro" id="IPR001387">
    <property type="entry name" value="Cro/C1-type_HTH"/>
</dbReference>
<reference evidence="3 4" key="1">
    <citation type="submission" date="2017-09" db="EMBL/GenBank/DDBJ databases">
        <authorList>
            <person name="Lee N."/>
            <person name="Cho B.-K."/>
        </authorList>
    </citation>
    <scope>NUCLEOTIDE SEQUENCE [LARGE SCALE GENOMIC DNA]</scope>
    <source>
        <strain evidence="3 4">ATCC 12769</strain>
    </source>
</reference>
<accession>A0A5J6F7I8</accession>
<dbReference type="CDD" id="cd00093">
    <property type="entry name" value="HTH_XRE"/>
    <property type="match status" value="1"/>
</dbReference>
<evidence type="ECO:0000256" key="1">
    <source>
        <dbReference type="SAM" id="MobiDB-lite"/>
    </source>
</evidence>
<evidence type="ECO:0000259" key="2">
    <source>
        <dbReference type="PROSITE" id="PS50943"/>
    </source>
</evidence>
<dbReference type="PROSITE" id="PS50943">
    <property type="entry name" value="HTH_CROC1"/>
    <property type="match status" value="1"/>
</dbReference>
<dbReference type="AlphaFoldDB" id="A0A5J6F7I8"/>
<proteinExistence type="predicted"/>
<sequence length="297" mass="33115">MAYENTDDCAGAITGGGPAPGPGPGAEPETSGSLRTFGAFVQALREHAGLSREEFGRQVRFSKHTVASIEQGRRMPDEDFVKRAEPVLGNTGALAKAAEHLSRQAGLASWFRQWARVERTAISLYTYECRVVPGLLQTEAYARAVILGVPPLPDPARVKQLIAARLERQQLLSVTRKPPTAFNFILEQAVLERWTGGEEVTRELFDHLLELIDRNWNIEFQVMPTRRPSHAGMDGPIFLAENPNNRWFAYSEGQENGRLIIGPKEISVLQQRYAKLRSQAMTPEDSLSLLKRLRGEL</sequence>
<dbReference type="InterPro" id="IPR010982">
    <property type="entry name" value="Lambda_DNA-bd_dom_sf"/>
</dbReference>
<dbReference type="Pfam" id="PF13560">
    <property type="entry name" value="HTH_31"/>
    <property type="match status" value="1"/>
</dbReference>
<gene>
    <name evidence="3" type="ORF">CP967_10215</name>
</gene>
<name>A0A5J6F7I8_9ACTN</name>
<feature type="domain" description="HTH cro/C1-type" evidence="2">
    <location>
        <begin position="41"/>
        <end position="94"/>
    </location>
</feature>
<dbReference type="EMBL" id="CP023702">
    <property type="protein sequence ID" value="QEU72309.1"/>
    <property type="molecule type" value="Genomic_DNA"/>
</dbReference>
<organism evidence="3 4">
    <name type="scientific">Streptomyces nitrosporeus</name>
    <dbReference type="NCBI Taxonomy" id="28894"/>
    <lineage>
        <taxon>Bacteria</taxon>
        <taxon>Bacillati</taxon>
        <taxon>Actinomycetota</taxon>
        <taxon>Actinomycetes</taxon>
        <taxon>Kitasatosporales</taxon>
        <taxon>Streptomycetaceae</taxon>
        <taxon>Streptomyces</taxon>
    </lineage>
</organism>
<dbReference type="GO" id="GO:0003677">
    <property type="term" value="F:DNA binding"/>
    <property type="evidence" value="ECO:0007669"/>
    <property type="project" value="InterPro"/>
</dbReference>
<evidence type="ECO:0000313" key="3">
    <source>
        <dbReference type="EMBL" id="QEU72309.1"/>
    </source>
</evidence>
<dbReference type="KEGG" id="snk:CP967_10215"/>
<dbReference type="Gene3D" id="1.10.260.40">
    <property type="entry name" value="lambda repressor-like DNA-binding domains"/>
    <property type="match status" value="1"/>
</dbReference>
<protein>
    <submittedName>
        <fullName evidence="3">XRE family transcriptional regulator</fullName>
    </submittedName>
</protein>